<evidence type="ECO:0000313" key="11">
    <source>
        <dbReference type="Proteomes" id="UP000580830"/>
    </source>
</evidence>
<dbReference type="GO" id="GO:0030288">
    <property type="term" value="C:outer membrane-bounded periplasmic space"/>
    <property type="evidence" value="ECO:0007669"/>
    <property type="project" value="TreeGrafter"/>
</dbReference>
<evidence type="ECO:0000313" key="10">
    <source>
        <dbReference type="EMBL" id="HHW33808.1"/>
    </source>
</evidence>
<name>A0A832PM16_9RHOB</name>
<gene>
    <name evidence="10" type="ORF">GXX24_06675</name>
</gene>
<evidence type="ECO:0000256" key="6">
    <source>
        <dbReference type="ARBA" id="ARBA00023002"/>
    </source>
</evidence>
<dbReference type="Gene3D" id="2.40.40.20">
    <property type="match status" value="1"/>
</dbReference>
<dbReference type="AlphaFoldDB" id="A0A832PM16"/>
<evidence type="ECO:0000256" key="4">
    <source>
        <dbReference type="ARBA" id="ARBA00022723"/>
    </source>
</evidence>
<feature type="domain" description="Molybdopterin oxidoreductase N-terminal" evidence="9">
    <location>
        <begin position="7"/>
        <end position="44"/>
    </location>
</feature>
<dbReference type="PANTHER" id="PTHR43742">
    <property type="entry name" value="TRIMETHYLAMINE-N-OXIDE REDUCTASE"/>
    <property type="match status" value="1"/>
</dbReference>
<keyword evidence="5" id="KW-0574">Periplasm</keyword>
<keyword evidence="6" id="KW-0560">Oxidoreductase</keyword>
<dbReference type="Proteomes" id="UP000580830">
    <property type="component" value="Unassembled WGS sequence"/>
</dbReference>
<dbReference type="SUPFAM" id="SSF50692">
    <property type="entry name" value="ADC-like"/>
    <property type="match status" value="1"/>
</dbReference>
<dbReference type="Pfam" id="PF00384">
    <property type="entry name" value="Molybdopterin"/>
    <property type="match status" value="1"/>
</dbReference>
<dbReference type="InterPro" id="IPR041460">
    <property type="entry name" value="Molybdopterin_N"/>
</dbReference>
<evidence type="ECO:0000256" key="1">
    <source>
        <dbReference type="ARBA" id="ARBA00001942"/>
    </source>
</evidence>
<keyword evidence="3" id="KW-0500">Molybdenum</keyword>
<dbReference type="GO" id="GO:0016491">
    <property type="term" value="F:oxidoreductase activity"/>
    <property type="evidence" value="ECO:0007669"/>
    <property type="project" value="UniProtKB-KW"/>
</dbReference>
<dbReference type="EMBL" id="DULP01000098">
    <property type="protein sequence ID" value="HHW33808.1"/>
    <property type="molecule type" value="Genomic_DNA"/>
</dbReference>
<dbReference type="InterPro" id="IPR006655">
    <property type="entry name" value="Mopterin_OxRdtase_prok_CS"/>
</dbReference>
<feature type="domain" description="Molybdopterin dinucleotide-binding" evidence="8">
    <location>
        <begin position="622"/>
        <end position="738"/>
    </location>
</feature>
<dbReference type="GO" id="GO:0009061">
    <property type="term" value="P:anaerobic respiration"/>
    <property type="evidence" value="ECO:0007669"/>
    <property type="project" value="TreeGrafter"/>
</dbReference>
<evidence type="ECO:0000259" key="7">
    <source>
        <dbReference type="Pfam" id="PF00384"/>
    </source>
</evidence>
<evidence type="ECO:0000256" key="3">
    <source>
        <dbReference type="ARBA" id="ARBA00022505"/>
    </source>
</evidence>
<dbReference type="Gene3D" id="3.90.55.10">
    <property type="entry name" value="Dimethylsulfoxide Reductase, domain 3"/>
    <property type="match status" value="1"/>
</dbReference>
<dbReference type="Gene3D" id="3.40.228.10">
    <property type="entry name" value="Dimethylsulfoxide Reductase, domain 2"/>
    <property type="match status" value="1"/>
</dbReference>
<dbReference type="InterPro" id="IPR006657">
    <property type="entry name" value="MoPterin_dinucl-bd_dom"/>
</dbReference>
<keyword evidence="4" id="KW-0479">Metal-binding</keyword>
<dbReference type="CDD" id="cd02769">
    <property type="entry name" value="MopB_DMSOR-BSOR-TMAOR"/>
    <property type="match status" value="1"/>
</dbReference>
<comment type="cofactor">
    <cofactor evidence="1">
        <name>Mo-bis(molybdopterin guanine dinucleotide)</name>
        <dbReference type="ChEBI" id="CHEBI:60539"/>
    </cofactor>
</comment>
<dbReference type="Gene3D" id="3.40.50.740">
    <property type="match status" value="1"/>
</dbReference>
<proteinExistence type="inferred from homology"/>
<dbReference type="InterPro" id="IPR006656">
    <property type="entry name" value="Mopterin_OxRdtase"/>
</dbReference>
<dbReference type="RefSeq" id="WP_303729887.1">
    <property type="nucleotide sequence ID" value="NZ_DULP01000098.1"/>
</dbReference>
<evidence type="ECO:0000259" key="8">
    <source>
        <dbReference type="Pfam" id="PF01568"/>
    </source>
</evidence>
<reference evidence="10 11" key="1">
    <citation type="journal article" date="2020" name="Biotechnol. Biofuels">
        <title>New insights from the biogas microbiome by comprehensive genome-resolved metagenomics of nearly 1600 species originating from multiple anaerobic digesters.</title>
        <authorList>
            <person name="Campanaro S."/>
            <person name="Treu L."/>
            <person name="Rodriguez-R L.M."/>
            <person name="Kovalovszki A."/>
            <person name="Ziels R.M."/>
            <person name="Maus I."/>
            <person name="Zhu X."/>
            <person name="Kougias P.G."/>
            <person name="Basile A."/>
            <person name="Luo G."/>
            <person name="Schluter A."/>
            <person name="Konstantinidis K.T."/>
            <person name="Angelidaki I."/>
        </authorList>
    </citation>
    <scope>NUCLEOTIDE SEQUENCE [LARGE SCALE GENOMIC DNA]</scope>
    <source>
        <strain evidence="10">AS04akNAM_125</strain>
    </source>
</reference>
<evidence type="ECO:0000256" key="2">
    <source>
        <dbReference type="ARBA" id="ARBA00010312"/>
    </source>
</evidence>
<dbReference type="GO" id="GO:0009055">
    <property type="term" value="F:electron transfer activity"/>
    <property type="evidence" value="ECO:0007669"/>
    <property type="project" value="TreeGrafter"/>
</dbReference>
<dbReference type="InterPro" id="IPR050612">
    <property type="entry name" value="Prok_Mopterin_Oxidored"/>
</dbReference>
<protein>
    <submittedName>
        <fullName evidence="10">Molybdopterin-dependent oxidoreductase</fullName>
    </submittedName>
</protein>
<sequence>MIHRIPHCSHWGAYTLLVEDGRILGAEPLPEDPAPSDIIHSVAEWANPERRVLRPMIREGWLARREGSDRRGRGNERFMAVPWDEALDLVATEIARVAETHGNASIFAGSYGWTSCGRFHHASSLLKRMLNLAGGFTGHVDTYSIAAGPVILRHVLGDDRACSGQASTLDDIAAHTETLVVFGAMSPRTAQIEAGGIGAHYLTGYLRQIADRGVRVVHVSPLRDDLPDWLGAEWWPIRPNTDAALMLGLAGEIVAAGRQDAGFLARCTSGSAEFLAYLRGEPDGQRKDAAWAAGITGLPADAIRGLALRLVDSRSMITVSWALQRAHHGEQPFWGALGLAAVAGQIGLSGGGVGYGYGSLGGVGAPFALGRSPGMSQGVRPIDSFIPVARISDMLLNPGAPFTYQGETRTYPDTRLVYWAGGNPFHHHQDLNRLSEAWTRPETIIVQDPMWTATARRADIVLPASTSIERNDLAGNKRCDLILAMRQAITPLGQARSDFDIFDALAQRLDVGPAFNEGRDEMGWIRHLYEESRTYALQAHDFAMPDFETFWGRGHAPVPVQRNYIYLEEFRADPDGHALATESGRIVLGSRTLARLGHDDCPPHPAWLPPAEWLGKAGADELHLISHQPRGRLHSQLESAAASMADKRDGREQLRLNPADAQARGIADGATVRLWNARGACLATATLCADTARGVAVLPTGAWLTPAAEGPELSGNPNVLTLDIGSSAFGQGCSAHTCLIRVAPHAGDNRDPMRTYQSQLADLLPDLEDPL</sequence>
<dbReference type="GO" id="GO:0030151">
    <property type="term" value="F:molybdenum ion binding"/>
    <property type="evidence" value="ECO:0007669"/>
    <property type="project" value="TreeGrafter"/>
</dbReference>
<comment type="caution">
    <text evidence="10">The sequence shown here is derived from an EMBL/GenBank/DDBJ whole genome shotgun (WGS) entry which is preliminary data.</text>
</comment>
<feature type="domain" description="Molybdopterin oxidoreductase" evidence="7">
    <location>
        <begin position="51"/>
        <end position="507"/>
    </location>
</feature>
<comment type="similarity">
    <text evidence="2">Belongs to the prokaryotic molybdopterin-containing oxidoreductase family.</text>
</comment>
<dbReference type="InterPro" id="IPR009010">
    <property type="entry name" value="Asp_de-COase-like_dom_sf"/>
</dbReference>
<dbReference type="SUPFAM" id="SSF53706">
    <property type="entry name" value="Formate dehydrogenase/DMSO reductase, domains 1-3"/>
    <property type="match status" value="1"/>
</dbReference>
<dbReference type="GO" id="GO:0043546">
    <property type="term" value="F:molybdopterin cofactor binding"/>
    <property type="evidence" value="ECO:0007669"/>
    <property type="project" value="InterPro"/>
</dbReference>
<evidence type="ECO:0000256" key="5">
    <source>
        <dbReference type="ARBA" id="ARBA00022764"/>
    </source>
</evidence>
<dbReference type="Pfam" id="PF18364">
    <property type="entry name" value="Molybdopterin_N"/>
    <property type="match status" value="1"/>
</dbReference>
<organism evidence="10 11">
    <name type="scientific">Paracoccus solventivorans</name>
    <dbReference type="NCBI Taxonomy" id="53463"/>
    <lineage>
        <taxon>Bacteria</taxon>
        <taxon>Pseudomonadati</taxon>
        <taxon>Pseudomonadota</taxon>
        <taxon>Alphaproteobacteria</taxon>
        <taxon>Rhodobacterales</taxon>
        <taxon>Paracoccaceae</taxon>
        <taxon>Paracoccus</taxon>
    </lineage>
</organism>
<evidence type="ECO:0000259" key="9">
    <source>
        <dbReference type="Pfam" id="PF18364"/>
    </source>
</evidence>
<dbReference type="PROSITE" id="PS00490">
    <property type="entry name" value="MOLYBDOPTERIN_PROK_2"/>
    <property type="match status" value="1"/>
</dbReference>
<dbReference type="PANTHER" id="PTHR43742:SF10">
    <property type="entry name" value="TRIMETHYLAMINE-N-OXIDE REDUCTASE 2"/>
    <property type="match status" value="1"/>
</dbReference>
<dbReference type="Pfam" id="PF01568">
    <property type="entry name" value="Molydop_binding"/>
    <property type="match status" value="1"/>
</dbReference>
<accession>A0A832PM16</accession>